<sequence length="124" mass="14546">MKKILLIFTVLGIACIIIFNIDFPLNDQSIYGKYLNKNFDNLTCCVEAPHVADTLILYRNGTFKSKFYSVGTYHIENGINPEIELHYKELDKPAIYKTYFSNKIFRKPRIILNADLNHYYEKLD</sequence>
<comment type="caution">
    <text evidence="1">The sequence shown here is derived from an EMBL/GenBank/DDBJ whole genome shotgun (WGS) entry which is preliminary data.</text>
</comment>
<protein>
    <submittedName>
        <fullName evidence="1">Uncharacterized protein</fullName>
    </submittedName>
</protein>
<organism evidence="1 2">
    <name type="scientific">Chryseobacterium pennae</name>
    <dbReference type="NCBI Taxonomy" id="2258962"/>
    <lineage>
        <taxon>Bacteria</taxon>
        <taxon>Pseudomonadati</taxon>
        <taxon>Bacteroidota</taxon>
        <taxon>Flavobacteriia</taxon>
        <taxon>Flavobacteriales</taxon>
        <taxon>Weeksellaceae</taxon>
        <taxon>Chryseobacterium group</taxon>
        <taxon>Chryseobacterium</taxon>
    </lineage>
</organism>
<accession>A0A3D9C5U1</accession>
<dbReference type="EMBL" id="QNVT01000020">
    <property type="protein sequence ID" value="REC60851.1"/>
    <property type="molecule type" value="Genomic_DNA"/>
</dbReference>
<keyword evidence="2" id="KW-1185">Reference proteome</keyword>
<evidence type="ECO:0000313" key="1">
    <source>
        <dbReference type="EMBL" id="REC60851.1"/>
    </source>
</evidence>
<dbReference type="Proteomes" id="UP000256686">
    <property type="component" value="Unassembled WGS sequence"/>
</dbReference>
<evidence type="ECO:0000313" key="2">
    <source>
        <dbReference type="Proteomes" id="UP000256686"/>
    </source>
</evidence>
<gene>
    <name evidence="1" type="ORF">DRF65_18785</name>
</gene>
<dbReference type="AlphaFoldDB" id="A0A3D9C5U1"/>
<reference evidence="2" key="1">
    <citation type="submission" date="2018-06" db="EMBL/GenBank/DDBJ databases">
        <authorList>
            <person name="Lum Nde A."/>
            <person name="Hugo C."/>
        </authorList>
    </citation>
    <scope>NUCLEOTIDE SEQUENCE [LARGE SCALE GENOMIC DNA]</scope>
    <source>
        <strain evidence="2">1_F178</strain>
    </source>
</reference>
<dbReference type="RefSeq" id="WP_115972284.1">
    <property type="nucleotide sequence ID" value="NZ_QNVT01000020.1"/>
</dbReference>
<dbReference type="PROSITE" id="PS51257">
    <property type="entry name" value="PROKAR_LIPOPROTEIN"/>
    <property type="match status" value="1"/>
</dbReference>
<name>A0A3D9C5U1_9FLAO</name>
<proteinExistence type="predicted"/>